<name>A0ABX0V0X5_9HYPH</name>
<feature type="transmembrane region" description="Helical" evidence="1">
    <location>
        <begin position="338"/>
        <end position="356"/>
    </location>
</feature>
<feature type="transmembrane region" description="Helical" evidence="1">
    <location>
        <begin position="225"/>
        <end position="245"/>
    </location>
</feature>
<dbReference type="RefSeq" id="WP_166951067.1">
    <property type="nucleotide sequence ID" value="NZ_JAASQI010000003.1"/>
</dbReference>
<organism evidence="2 3">
    <name type="scientific">Pseudochelatococcus lubricantis</name>
    <dbReference type="NCBI Taxonomy" id="1538102"/>
    <lineage>
        <taxon>Bacteria</taxon>
        <taxon>Pseudomonadati</taxon>
        <taxon>Pseudomonadota</taxon>
        <taxon>Alphaproteobacteria</taxon>
        <taxon>Hyphomicrobiales</taxon>
        <taxon>Chelatococcaceae</taxon>
        <taxon>Pseudochelatococcus</taxon>
    </lineage>
</organism>
<feature type="transmembrane region" description="Helical" evidence="1">
    <location>
        <begin position="376"/>
        <end position="394"/>
    </location>
</feature>
<feature type="transmembrane region" description="Helical" evidence="1">
    <location>
        <begin position="39"/>
        <end position="59"/>
    </location>
</feature>
<dbReference type="EMBL" id="JAASQI010000003">
    <property type="protein sequence ID" value="NIJ57935.1"/>
    <property type="molecule type" value="Genomic_DNA"/>
</dbReference>
<feature type="transmembrane region" description="Helical" evidence="1">
    <location>
        <begin position="12"/>
        <end position="32"/>
    </location>
</feature>
<feature type="transmembrane region" description="Helical" evidence="1">
    <location>
        <begin position="191"/>
        <end position="213"/>
    </location>
</feature>
<proteinExistence type="predicted"/>
<feature type="transmembrane region" description="Helical" evidence="1">
    <location>
        <begin position="139"/>
        <end position="162"/>
    </location>
</feature>
<feature type="transmembrane region" description="Helical" evidence="1">
    <location>
        <begin position="289"/>
        <end position="311"/>
    </location>
</feature>
<protein>
    <recommendedName>
        <fullName evidence="4">Citrate transporter</fullName>
    </recommendedName>
</protein>
<reference evidence="2 3" key="1">
    <citation type="submission" date="2020-03" db="EMBL/GenBank/DDBJ databases">
        <title>Genomic Encyclopedia of Type Strains, Phase IV (KMG-IV): sequencing the most valuable type-strain genomes for metagenomic binning, comparative biology and taxonomic classification.</title>
        <authorList>
            <person name="Goeker M."/>
        </authorList>
    </citation>
    <scope>NUCLEOTIDE SEQUENCE [LARGE SCALE GENOMIC DNA]</scope>
    <source>
        <strain evidence="2 3">DSM 103870</strain>
    </source>
</reference>
<evidence type="ECO:0000256" key="1">
    <source>
        <dbReference type="SAM" id="Phobius"/>
    </source>
</evidence>
<feature type="transmembrane region" description="Helical" evidence="1">
    <location>
        <begin position="65"/>
        <end position="85"/>
    </location>
</feature>
<feature type="transmembrane region" description="Helical" evidence="1">
    <location>
        <begin position="97"/>
        <end position="119"/>
    </location>
</feature>
<keyword evidence="1" id="KW-1133">Transmembrane helix</keyword>
<gene>
    <name evidence="2" type="ORF">FHS82_001771</name>
</gene>
<feature type="transmembrane region" description="Helical" evidence="1">
    <location>
        <begin position="460"/>
        <end position="478"/>
    </location>
</feature>
<sequence length="480" mass="50561">MTADRPQRFSEMISAGGFGPRAAASLCMLLMLPGADARALFGWDAGAVVAAAFLCGYLILCWRHLLPVVRVLLLVCVGLVAFTLFRDGGIGTLVRAMGPTTLLPAFLAMLALLRAAAGASRTTFLAGRLLVNQPPARRYASLTLGGHIFGILLNIGGLALLIDMTRRANTLEAGNGDPAIVELRQRRMTLAVMRGFACVALWSPLGLAINLLLAATPQVAWIDVAPWGIAATVGFALLGLLFDHLESPRASRPFVRAPDPEGGRALLWMLAHIVALSCLTMIVETFTHLPFQAILINVVPIYAFCWLLAIGRENGGVSPPRFAARVLRNDGVARWPDYANEIGIFSASGLLGILLADLAPRELIEHAFASTALPPGAILGVLASAVIVLGFIGINPMISASILATVMARLELPGLPLTAVVLALAGGWACIVGAGPMVSTLVIVANAIGRSPAEVGLRWNGRFTLAASLIWVAILLLLPL</sequence>
<dbReference type="Proteomes" id="UP001429580">
    <property type="component" value="Unassembled WGS sequence"/>
</dbReference>
<evidence type="ECO:0008006" key="4">
    <source>
        <dbReference type="Google" id="ProtNLM"/>
    </source>
</evidence>
<feature type="transmembrane region" description="Helical" evidence="1">
    <location>
        <begin position="265"/>
        <end position="283"/>
    </location>
</feature>
<keyword evidence="1" id="KW-0812">Transmembrane</keyword>
<feature type="transmembrane region" description="Helical" evidence="1">
    <location>
        <begin position="415"/>
        <end position="448"/>
    </location>
</feature>
<accession>A0ABX0V0X5</accession>
<keyword evidence="3" id="KW-1185">Reference proteome</keyword>
<keyword evidence="1" id="KW-0472">Membrane</keyword>
<evidence type="ECO:0000313" key="3">
    <source>
        <dbReference type="Proteomes" id="UP001429580"/>
    </source>
</evidence>
<evidence type="ECO:0000313" key="2">
    <source>
        <dbReference type="EMBL" id="NIJ57935.1"/>
    </source>
</evidence>
<comment type="caution">
    <text evidence="2">The sequence shown here is derived from an EMBL/GenBank/DDBJ whole genome shotgun (WGS) entry which is preliminary data.</text>
</comment>